<protein>
    <submittedName>
        <fullName evidence="2">Uncharacterized protein</fullName>
    </submittedName>
</protein>
<accession>A0A517I9T5</accession>
<name>A0A517I9T5_BREBE</name>
<reference evidence="2 3" key="1">
    <citation type="submission" date="2019-07" db="EMBL/GenBank/DDBJ databases">
        <title>Characterization of Brevibacillus brevis HK544, as a potential biocontrol agent.</title>
        <authorList>
            <person name="Kim H."/>
        </authorList>
    </citation>
    <scope>NUCLEOTIDE SEQUENCE [LARGE SCALE GENOMIC DNA]</scope>
    <source>
        <strain evidence="2 3">HK544</strain>
    </source>
</reference>
<dbReference type="RefSeq" id="WP_144617262.1">
    <property type="nucleotide sequence ID" value="NZ_CP042161.1"/>
</dbReference>
<sequence>MAKCEQVVAEELKNQQLAQEGEKEVRSIAQARAAYEQLMDGIRGYCQQARELREQAEKLQRSGRTDFQISEEIQQLLNRAEHLDAVADQKDGLPRQQALELIDRLEQEASDCKQLIRYNEAVQARQEQELENAKAAAVKMIQDAEERLAQTRQVLAEKVAQLAELEG</sequence>
<proteinExistence type="predicted"/>
<evidence type="ECO:0000256" key="1">
    <source>
        <dbReference type="SAM" id="Coils"/>
    </source>
</evidence>
<keyword evidence="1" id="KW-0175">Coiled coil</keyword>
<dbReference type="EMBL" id="CP042161">
    <property type="protein sequence ID" value="QDS35647.1"/>
    <property type="molecule type" value="Genomic_DNA"/>
</dbReference>
<gene>
    <name evidence="2" type="ORF">FPS98_17435</name>
</gene>
<evidence type="ECO:0000313" key="3">
    <source>
        <dbReference type="Proteomes" id="UP000317713"/>
    </source>
</evidence>
<dbReference type="AlphaFoldDB" id="A0A517I9T5"/>
<evidence type="ECO:0000313" key="2">
    <source>
        <dbReference type="EMBL" id="QDS35647.1"/>
    </source>
</evidence>
<dbReference type="Proteomes" id="UP000317713">
    <property type="component" value="Chromosome"/>
</dbReference>
<feature type="coiled-coil region" evidence="1">
    <location>
        <begin position="95"/>
        <end position="161"/>
    </location>
</feature>
<organism evidence="2 3">
    <name type="scientific">Brevibacillus brevis</name>
    <name type="common">Bacillus brevis</name>
    <dbReference type="NCBI Taxonomy" id="1393"/>
    <lineage>
        <taxon>Bacteria</taxon>
        <taxon>Bacillati</taxon>
        <taxon>Bacillota</taxon>
        <taxon>Bacilli</taxon>
        <taxon>Bacillales</taxon>
        <taxon>Paenibacillaceae</taxon>
        <taxon>Brevibacillus</taxon>
    </lineage>
</organism>